<evidence type="ECO:0000313" key="3">
    <source>
        <dbReference type="Proteomes" id="UP000435187"/>
    </source>
</evidence>
<keyword evidence="1" id="KW-0812">Transmembrane</keyword>
<dbReference type="RefSeq" id="WP_153836916.1">
    <property type="nucleotide sequence ID" value="NZ_JBHUMW010000009.1"/>
</dbReference>
<feature type="transmembrane region" description="Helical" evidence="1">
    <location>
        <begin position="12"/>
        <end position="35"/>
    </location>
</feature>
<proteinExistence type="predicted"/>
<name>A0A6N7R5K5_9BACI</name>
<keyword evidence="1" id="KW-0472">Membrane</keyword>
<feature type="transmembrane region" description="Helical" evidence="1">
    <location>
        <begin position="135"/>
        <end position="155"/>
    </location>
</feature>
<sequence length="226" mass="24072">MNNNKGRITKTGLIRWAGLFAILAGILYIVIQFIHPADNISSVNSDSWVMVACLTVAMSIFNLIGIIGIYSRQVEESGWLGLVGFLLFSLFWLASTAFSFIEAFVLPMLTNDAPEYVAGFLGIFGGNESEVNLGILPALAPIAGGLYTLGGLLLGIATFRANVLPRLAAALLAIAAVVTLAAAIIPHPLDRLLAIPMGAALIWLGYALWSGREKSIKKLSNVSLEV</sequence>
<dbReference type="Proteomes" id="UP000435187">
    <property type="component" value="Unassembled WGS sequence"/>
</dbReference>
<keyword evidence="1" id="KW-1133">Transmembrane helix</keyword>
<evidence type="ECO:0008006" key="4">
    <source>
        <dbReference type="Google" id="ProtNLM"/>
    </source>
</evidence>
<dbReference type="AlphaFoldDB" id="A0A6N7R5K5"/>
<gene>
    <name evidence="2" type="ORF">GH885_19180</name>
</gene>
<organism evidence="2 3">
    <name type="scientific">Gracilibacillus thailandensis</name>
    <dbReference type="NCBI Taxonomy" id="563735"/>
    <lineage>
        <taxon>Bacteria</taxon>
        <taxon>Bacillati</taxon>
        <taxon>Bacillota</taxon>
        <taxon>Bacilli</taxon>
        <taxon>Bacillales</taxon>
        <taxon>Bacillaceae</taxon>
        <taxon>Gracilibacillus</taxon>
    </lineage>
</organism>
<reference evidence="2 3" key="1">
    <citation type="submission" date="2019-10" db="EMBL/GenBank/DDBJ databases">
        <title>Gracilibacillus salitolerans sp. nov., a moderate halophile isolated from a saline soil in northwest China.</title>
        <authorList>
            <person name="Gan L."/>
        </authorList>
    </citation>
    <scope>NUCLEOTIDE SEQUENCE [LARGE SCALE GENOMIC DNA]</scope>
    <source>
        <strain evidence="2 3">TP2-8</strain>
    </source>
</reference>
<dbReference type="EMBL" id="WJEE01000066">
    <property type="protein sequence ID" value="MRI68434.1"/>
    <property type="molecule type" value="Genomic_DNA"/>
</dbReference>
<feature type="transmembrane region" description="Helical" evidence="1">
    <location>
        <begin position="167"/>
        <end position="185"/>
    </location>
</feature>
<keyword evidence="3" id="KW-1185">Reference proteome</keyword>
<comment type="caution">
    <text evidence="2">The sequence shown here is derived from an EMBL/GenBank/DDBJ whole genome shotgun (WGS) entry which is preliminary data.</text>
</comment>
<evidence type="ECO:0000256" key="1">
    <source>
        <dbReference type="SAM" id="Phobius"/>
    </source>
</evidence>
<feature type="transmembrane region" description="Helical" evidence="1">
    <location>
        <begin position="47"/>
        <end position="67"/>
    </location>
</feature>
<feature type="transmembrane region" description="Helical" evidence="1">
    <location>
        <begin position="79"/>
        <end position="101"/>
    </location>
</feature>
<accession>A0A6N7R5K5</accession>
<feature type="transmembrane region" description="Helical" evidence="1">
    <location>
        <begin position="191"/>
        <end position="209"/>
    </location>
</feature>
<evidence type="ECO:0000313" key="2">
    <source>
        <dbReference type="EMBL" id="MRI68434.1"/>
    </source>
</evidence>
<protein>
    <recommendedName>
        <fullName evidence="4">DUF4386 family protein</fullName>
    </recommendedName>
</protein>